<evidence type="ECO:0000313" key="2">
    <source>
        <dbReference type="Proteomes" id="UP000187203"/>
    </source>
</evidence>
<keyword evidence="2" id="KW-1185">Reference proteome</keyword>
<reference evidence="2" key="1">
    <citation type="submission" date="2013-09" db="EMBL/GenBank/DDBJ databases">
        <title>Corchorus olitorius genome sequencing.</title>
        <authorList>
            <person name="Alam M."/>
            <person name="Haque M.S."/>
            <person name="Islam M.S."/>
            <person name="Emdad E.M."/>
            <person name="Islam M.M."/>
            <person name="Ahmed B."/>
            <person name="Halim A."/>
            <person name="Hossen Q.M.M."/>
            <person name="Hossain M.Z."/>
            <person name="Ahmed R."/>
            <person name="Khan M.M."/>
            <person name="Islam R."/>
            <person name="Rashid M.M."/>
            <person name="Khan S.A."/>
            <person name="Rahman M.S."/>
            <person name="Alam M."/>
            <person name="Yahiya A.S."/>
            <person name="Khan M.S."/>
            <person name="Azam M.S."/>
            <person name="Haque T."/>
            <person name="Lashkar M.Z.H."/>
            <person name="Akhand A.I."/>
            <person name="Morshed G."/>
            <person name="Roy S."/>
            <person name="Uddin K.S."/>
            <person name="Rabeya T."/>
            <person name="Hossain A.S."/>
            <person name="Chowdhury A."/>
            <person name="Snigdha A.R."/>
            <person name="Mortoza M.S."/>
            <person name="Matin S.A."/>
            <person name="Hoque S.M.E."/>
            <person name="Islam M.K."/>
            <person name="Roy D.K."/>
            <person name="Haider R."/>
            <person name="Moosa M.M."/>
            <person name="Elias S.M."/>
            <person name="Hasan A.M."/>
            <person name="Jahan S."/>
            <person name="Shafiuddin M."/>
            <person name="Mahmood N."/>
            <person name="Shommy N.S."/>
        </authorList>
    </citation>
    <scope>NUCLEOTIDE SEQUENCE [LARGE SCALE GENOMIC DNA]</scope>
    <source>
        <strain evidence="2">cv. O-4</strain>
    </source>
</reference>
<evidence type="ECO:0000313" key="1">
    <source>
        <dbReference type="EMBL" id="OMP12524.1"/>
    </source>
</evidence>
<gene>
    <name evidence="1" type="ORF">COLO4_03076</name>
</gene>
<sequence length="370" mass="42289">VVARRRLRAEQEHARHAVSLWVLADLFVQRQNVQQVQVLTFVLVQAFDLDIENRIWVDLNPGARFHERRQANFVLQLDRAVLFAEFRVVSVFFQVDELVQIVGPLFLQGLVQQASQQRVALLDPATRRNAVGHVVEFGRPQLVVFREQIFNHQIRVQRRHAVHRKAAHYAHVRHAYLLIVNHRQLRPDRFVARPGFIHQGFKLVVNLVDDLHVARQQRFHQLLIPALERFRHQGVVGVGKGTAGDGPGVVPAQLMLVNQHAQQFRDGNGRVRVVELNDFEVRQLRQLAARQVMATQNVRHGASALEVLLHQAQLFTGQVVVVRVENFGQLLGVDALLLGTQEIAVVKFGQVKRMGVLRLPQTQRLRHAVT</sequence>
<accession>A0A1R3KZJ1</accession>
<comment type="caution">
    <text evidence="1">The sequence shown here is derived from an EMBL/GenBank/DDBJ whole genome shotgun (WGS) entry which is preliminary data.</text>
</comment>
<dbReference type="AlphaFoldDB" id="A0A1R3KZJ1"/>
<name>A0A1R3KZJ1_9ROSI</name>
<organism evidence="1 2">
    <name type="scientific">Corchorus olitorius</name>
    <dbReference type="NCBI Taxonomy" id="93759"/>
    <lineage>
        <taxon>Eukaryota</taxon>
        <taxon>Viridiplantae</taxon>
        <taxon>Streptophyta</taxon>
        <taxon>Embryophyta</taxon>
        <taxon>Tracheophyta</taxon>
        <taxon>Spermatophyta</taxon>
        <taxon>Magnoliopsida</taxon>
        <taxon>eudicotyledons</taxon>
        <taxon>Gunneridae</taxon>
        <taxon>Pentapetalae</taxon>
        <taxon>rosids</taxon>
        <taxon>malvids</taxon>
        <taxon>Malvales</taxon>
        <taxon>Malvaceae</taxon>
        <taxon>Grewioideae</taxon>
        <taxon>Apeibeae</taxon>
        <taxon>Corchorus</taxon>
    </lineage>
</organism>
<protein>
    <submittedName>
        <fullName evidence="1">Uncharacterized protein</fullName>
    </submittedName>
</protein>
<proteinExistence type="predicted"/>
<dbReference type="OrthoDB" id="10404616at2759"/>
<feature type="non-terminal residue" evidence="1">
    <location>
        <position position="1"/>
    </location>
</feature>
<dbReference type="Proteomes" id="UP000187203">
    <property type="component" value="Unassembled WGS sequence"/>
</dbReference>
<feature type="non-terminal residue" evidence="1">
    <location>
        <position position="370"/>
    </location>
</feature>
<dbReference type="EMBL" id="AWUE01009055">
    <property type="protein sequence ID" value="OMP12524.1"/>
    <property type="molecule type" value="Genomic_DNA"/>
</dbReference>